<name>A0AAD5ZTA7_9POAL</name>
<dbReference type="EMBL" id="JAMRDG010000001">
    <property type="protein sequence ID" value="KAJ3703627.1"/>
    <property type="molecule type" value="Genomic_DNA"/>
</dbReference>
<sequence>MDEKMPYLVAILIQLIYTGNYIVSKAAFNGGMPTTVFVFYRQAIAFFCLFPFAIAFESQKAPRMSLGIFIKIFFLSLLGIACSLNMFNLGIKYTSSTVASAVTNAVPVVTFAFAVLLRTESLKLKEATGITKFCGMVLCLAGVLVLAFYEGPYLKSINQDRPILHGSSSKQGSHSKIEWIIGTFFMILSAVTWSFWIILQKPILNQYPSKLIFSATCNFLGTIQSFFVALVAERNFNKWKLHFDDGLLGVSYNGLFASGISFYLQAWCIERKGPVFLAVWQPLSLLTTLACSSFFLGETISLGSVLGGFLMVGGLYSVLWGKHKESTEILTIASGQSNPNEPQVLDGAVSVSTRDCSN</sequence>
<feature type="transmembrane region" description="Helical" evidence="6">
    <location>
        <begin position="129"/>
        <end position="149"/>
    </location>
</feature>
<evidence type="ECO:0000259" key="7">
    <source>
        <dbReference type="Pfam" id="PF00892"/>
    </source>
</evidence>
<evidence type="ECO:0000313" key="8">
    <source>
        <dbReference type="EMBL" id="KAJ3703627.1"/>
    </source>
</evidence>
<evidence type="ECO:0000256" key="4">
    <source>
        <dbReference type="ARBA" id="ARBA00022989"/>
    </source>
</evidence>
<comment type="similarity">
    <text evidence="2 6">Belongs to the drug/metabolite transporter (DMT) superfamily. Plant drug/metabolite exporter (P-DME) (TC 2.A.7.4) family.</text>
</comment>
<keyword evidence="4 6" id="KW-1133">Transmembrane helix</keyword>
<feature type="transmembrane region" description="Helical" evidence="6">
    <location>
        <begin position="97"/>
        <end position="117"/>
    </location>
</feature>
<protein>
    <recommendedName>
        <fullName evidence="6">WAT1-related protein</fullName>
    </recommendedName>
</protein>
<feature type="transmembrane region" description="Helical" evidence="6">
    <location>
        <begin position="211"/>
        <end position="232"/>
    </location>
</feature>
<comment type="subcellular location">
    <subcellularLocation>
        <location evidence="1 6">Membrane</location>
        <topology evidence="1 6">Multi-pass membrane protein</topology>
    </subcellularLocation>
</comment>
<feature type="transmembrane region" description="Helical" evidence="6">
    <location>
        <begin position="179"/>
        <end position="199"/>
    </location>
</feature>
<feature type="domain" description="EamA" evidence="7">
    <location>
        <begin position="181"/>
        <end position="319"/>
    </location>
</feature>
<dbReference type="GO" id="GO:0022857">
    <property type="term" value="F:transmembrane transporter activity"/>
    <property type="evidence" value="ECO:0007669"/>
    <property type="project" value="InterPro"/>
</dbReference>
<evidence type="ECO:0000256" key="2">
    <source>
        <dbReference type="ARBA" id="ARBA00007635"/>
    </source>
</evidence>
<proteinExistence type="inferred from homology"/>
<organism evidence="8 9">
    <name type="scientific">Rhynchospora tenuis</name>
    <dbReference type="NCBI Taxonomy" id="198213"/>
    <lineage>
        <taxon>Eukaryota</taxon>
        <taxon>Viridiplantae</taxon>
        <taxon>Streptophyta</taxon>
        <taxon>Embryophyta</taxon>
        <taxon>Tracheophyta</taxon>
        <taxon>Spermatophyta</taxon>
        <taxon>Magnoliopsida</taxon>
        <taxon>Liliopsida</taxon>
        <taxon>Poales</taxon>
        <taxon>Cyperaceae</taxon>
        <taxon>Cyperoideae</taxon>
        <taxon>Rhynchosporeae</taxon>
        <taxon>Rhynchospora</taxon>
    </lineage>
</organism>
<keyword evidence="5 6" id="KW-0472">Membrane</keyword>
<dbReference type="InterPro" id="IPR030184">
    <property type="entry name" value="WAT1-related"/>
</dbReference>
<evidence type="ECO:0000256" key="6">
    <source>
        <dbReference type="RuleBase" id="RU363077"/>
    </source>
</evidence>
<comment type="caution">
    <text evidence="8">The sequence shown here is derived from an EMBL/GenBank/DDBJ whole genome shotgun (WGS) entry which is preliminary data.</text>
</comment>
<dbReference type="SUPFAM" id="SSF103481">
    <property type="entry name" value="Multidrug resistance efflux transporter EmrE"/>
    <property type="match status" value="2"/>
</dbReference>
<dbReference type="Proteomes" id="UP001210211">
    <property type="component" value="Unassembled WGS sequence"/>
</dbReference>
<dbReference type="InterPro" id="IPR037185">
    <property type="entry name" value="EmrE-like"/>
</dbReference>
<dbReference type="GO" id="GO:0016020">
    <property type="term" value="C:membrane"/>
    <property type="evidence" value="ECO:0007669"/>
    <property type="project" value="UniProtKB-SubCell"/>
</dbReference>
<feature type="transmembrane region" description="Helical" evidence="6">
    <location>
        <begin position="302"/>
        <end position="320"/>
    </location>
</feature>
<keyword evidence="3 6" id="KW-0812">Transmembrane</keyword>
<feature type="transmembrane region" description="Helical" evidence="6">
    <location>
        <begin position="7"/>
        <end position="24"/>
    </location>
</feature>
<evidence type="ECO:0000256" key="5">
    <source>
        <dbReference type="ARBA" id="ARBA00023136"/>
    </source>
</evidence>
<dbReference type="InterPro" id="IPR000620">
    <property type="entry name" value="EamA_dom"/>
</dbReference>
<feature type="domain" description="EamA" evidence="7">
    <location>
        <begin position="6"/>
        <end position="146"/>
    </location>
</feature>
<dbReference type="PANTHER" id="PTHR31218">
    <property type="entry name" value="WAT1-RELATED PROTEIN"/>
    <property type="match status" value="1"/>
</dbReference>
<dbReference type="AlphaFoldDB" id="A0AAD5ZTA7"/>
<keyword evidence="9" id="KW-1185">Reference proteome</keyword>
<gene>
    <name evidence="8" type="ORF">LUZ61_007332</name>
</gene>
<evidence type="ECO:0000256" key="3">
    <source>
        <dbReference type="ARBA" id="ARBA00022692"/>
    </source>
</evidence>
<reference evidence="8 9" key="1">
    <citation type="journal article" date="2022" name="Cell">
        <title>Repeat-based holocentromeres influence genome architecture and karyotype evolution.</title>
        <authorList>
            <person name="Hofstatter P.G."/>
            <person name="Thangavel G."/>
            <person name="Lux T."/>
            <person name="Neumann P."/>
            <person name="Vondrak T."/>
            <person name="Novak P."/>
            <person name="Zhang M."/>
            <person name="Costa L."/>
            <person name="Castellani M."/>
            <person name="Scott A."/>
            <person name="Toegelov H."/>
            <person name="Fuchs J."/>
            <person name="Mata-Sucre Y."/>
            <person name="Dias Y."/>
            <person name="Vanzela A.L.L."/>
            <person name="Huettel B."/>
            <person name="Almeida C.C.S."/>
            <person name="Simkova H."/>
            <person name="Souza G."/>
            <person name="Pedrosa-Harand A."/>
            <person name="Macas J."/>
            <person name="Mayer K.F.X."/>
            <person name="Houben A."/>
            <person name="Marques A."/>
        </authorList>
    </citation>
    <scope>NUCLEOTIDE SEQUENCE [LARGE SCALE GENOMIC DNA]</scope>
    <source>
        <strain evidence="8">RhyTen1mFocal</strain>
    </source>
</reference>
<evidence type="ECO:0000313" key="9">
    <source>
        <dbReference type="Proteomes" id="UP001210211"/>
    </source>
</evidence>
<feature type="transmembrane region" description="Helical" evidence="6">
    <location>
        <begin position="252"/>
        <end position="269"/>
    </location>
</feature>
<dbReference type="Pfam" id="PF00892">
    <property type="entry name" value="EamA"/>
    <property type="match status" value="2"/>
</dbReference>
<accession>A0AAD5ZTA7</accession>
<evidence type="ECO:0000256" key="1">
    <source>
        <dbReference type="ARBA" id="ARBA00004141"/>
    </source>
</evidence>
<feature type="transmembrane region" description="Helical" evidence="6">
    <location>
        <begin position="36"/>
        <end position="56"/>
    </location>
</feature>
<feature type="transmembrane region" description="Helical" evidence="6">
    <location>
        <begin position="276"/>
        <end position="296"/>
    </location>
</feature>
<feature type="transmembrane region" description="Helical" evidence="6">
    <location>
        <begin position="68"/>
        <end position="91"/>
    </location>
</feature>